<keyword evidence="2" id="KW-1185">Reference proteome</keyword>
<comment type="caution">
    <text evidence="1">The sequence shown here is derived from an EMBL/GenBank/DDBJ whole genome shotgun (WGS) entry which is preliminary data.</text>
</comment>
<organism evidence="1 2">
    <name type="scientific">Pseudoxanthomonas broegbernensis</name>
    <dbReference type="NCBI Taxonomy" id="83619"/>
    <lineage>
        <taxon>Bacteria</taxon>
        <taxon>Pseudomonadati</taxon>
        <taxon>Pseudomonadota</taxon>
        <taxon>Gammaproteobacteria</taxon>
        <taxon>Lysobacterales</taxon>
        <taxon>Lysobacteraceae</taxon>
        <taxon>Pseudoxanthomonas</taxon>
    </lineage>
</organism>
<sequence>MKAARRPQRLSWGPVPVDGPPMKSAIPMSLVAAFALAACSPSPPPPAGASAGPVAAATHGEDDGAYRASIERWRAERERKLRDPDGWLSFAGSGQVMPGAHTVGSADDNAIVVPGGPAHWGVLRLGAQGALAFQAAPRAGLSVDGKPFAGGPLLTQLDEGGPTGIHAGNQRFYVVKTGQVHGWRFRDPEAPALKAFAGVPHFPVDPSWRIEARWQAFDAPRTLELVTTNGTLEQARVPGRVEFERDGRRHTLLPVQEKEGDDLFFIVADRTSGRETYGGARFLYTEPARDGTVVLDFNKAQNPPCALNGHVVCPTAPPENRLDLRIAAGETTYPRVD</sequence>
<reference evidence="1 2" key="1">
    <citation type="submission" date="2017-10" db="EMBL/GenBank/DDBJ databases">
        <title>Whole genome sequencing of Pseudoxanthomonas broegbernensis DSM 12573(T).</title>
        <authorList>
            <person name="Kumar S."/>
            <person name="Bansal K."/>
            <person name="Kaur A."/>
            <person name="Patil P."/>
            <person name="Sharma S."/>
            <person name="Patil P.B."/>
        </authorList>
    </citation>
    <scope>NUCLEOTIDE SEQUENCE [LARGE SCALE GENOMIC DNA]</scope>
    <source>
        <strain evidence="1 2">DSM 12573</strain>
    </source>
</reference>
<dbReference type="InterPro" id="IPR012467">
    <property type="entry name" value="DUF1684"/>
</dbReference>
<evidence type="ECO:0000313" key="2">
    <source>
        <dbReference type="Proteomes" id="UP000462066"/>
    </source>
</evidence>
<name>A0A7V8GN02_9GAMM</name>
<dbReference type="EMBL" id="MWIP01000005">
    <property type="protein sequence ID" value="KAF1686695.1"/>
    <property type="molecule type" value="Genomic_DNA"/>
</dbReference>
<dbReference type="AlphaFoldDB" id="A0A7V8GN02"/>
<dbReference type="PANTHER" id="PTHR41913:SF1">
    <property type="entry name" value="DUF1684 DOMAIN-CONTAINING PROTEIN"/>
    <property type="match status" value="1"/>
</dbReference>
<dbReference type="PANTHER" id="PTHR41913">
    <property type="entry name" value="DUF1684 DOMAIN-CONTAINING PROTEIN"/>
    <property type="match status" value="1"/>
</dbReference>
<dbReference type="Pfam" id="PF07920">
    <property type="entry name" value="DUF1684"/>
    <property type="match status" value="1"/>
</dbReference>
<accession>A0A7V8GN02</accession>
<evidence type="ECO:0008006" key="3">
    <source>
        <dbReference type="Google" id="ProtNLM"/>
    </source>
</evidence>
<evidence type="ECO:0000313" key="1">
    <source>
        <dbReference type="EMBL" id="KAF1686695.1"/>
    </source>
</evidence>
<dbReference type="Proteomes" id="UP000462066">
    <property type="component" value="Unassembled WGS sequence"/>
</dbReference>
<proteinExistence type="predicted"/>
<gene>
    <name evidence="1" type="ORF">B1992_07250</name>
</gene>
<protein>
    <recommendedName>
        <fullName evidence="3">DUF1684 domain-containing protein</fullName>
    </recommendedName>
</protein>